<proteinExistence type="predicted"/>
<protein>
    <recommendedName>
        <fullName evidence="5">Replication protein</fullName>
    </recommendedName>
</protein>
<name>A0AAJ5K3C7_9DEIO</name>
<gene>
    <name evidence="2" type="ORF">FCS05_18635</name>
    <name evidence="1" type="ORF">HNQ10_004064</name>
</gene>
<dbReference type="Proteomes" id="UP000536909">
    <property type="component" value="Unassembled WGS sequence"/>
</dbReference>
<evidence type="ECO:0000313" key="4">
    <source>
        <dbReference type="Proteomes" id="UP000536909"/>
    </source>
</evidence>
<evidence type="ECO:0008006" key="5">
    <source>
        <dbReference type="Google" id="ProtNLM"/>
    </source>
</evidence>
<reference evidence="2 3" key="1">
    <citation type="submission" date="2019-04" db="EMBL/GenBank/DDBJ databases">
        <title>Deinococcus metalilatus MA1002 mutant No.5.</title>
        <authorList>
            <person name="Park W."/>
            <person name="Park C."/>
        </authorList>
    </citation>
    <scope>NUCLEOTIDE SEQUENCE [LARGE SCALE GENOMIC DNA]</scope>
    <source>
        <strain evidence="2 3">MA1002-m5</strain>
    </source>
</reference>
<evidence type="ECO:0000313" key="1">
    <source>
        <dbReference type="EMBL" id="MBB5297193.1"/>
    </source>
</evidence>
<dbReference type="AlphaFoldDB" id="A0AAJ5K3C7"/>
<evidence type="ECO:0000313" key="2">
    <source>
        <dbReference type="EMBL" id="TLK21802.1"/>
    </source>
</evidence>
<accession>A0AAJ5K3C7</accession>
<evidence type="ECO:0000313" key="3">
    <source>
        <dbReference type="Proteomes" id="UP000308000"/>
    </source>
</evidence>
<dbReference type="EMBL" id="VBRC01000020">
    <property type="protein sequence ID" value="TLK21802.1"/>
    <property type="molecule type" value="Genomic_DNA"/>
</dbReference>
<organism evidence="2 3">
    <name type="scientific">Deinococcus metallilatus</name>
    <dbReference type="NCBI Taxonomy" id="1211322"/>
    <lineage>
        <taxon>Bacteria</taxon>
        <taxon>Thermotogati</taxon>
        <taxon>Deinococcota</taxon>
        <taxon>Deinococci</taxon>
        <taxon>Deinococcales</taxon>
        <taxon>Deinococcaceae</taxon>
        <taxon>Deinococcus</taxon>
    </lineage>
</organism>
<dbReference type="EMBL" id="JACHFV010000019">
    <property type="protein sequence ID" value="MBB5297193.1"/>
    <property type="molecule type" value="Genomic_DNA"/>
</dbReference>
<dbReference type="RefSeq" id="WP_164973311.1">
    <property type="nucleotide sequence ID" value="NZ_BSUI01000036.1"/>
</dbReference>
<sequence length="382" mass="42475">MSPVVEAAVDHTLQQLPRPPKPGTPEALAAQVVQLAEPIMRERLFRLVHAEREAKGKKGKTYLRADRVERNLTVLRALVEGAYTLIEARGQQAQHITSYSYFTVLDVLPIVTGFSTASCERATGDLRACGLLATWSDWTTAEFLDRETGEKVSTRARTGAWVCLELKPDIHRRAAIFPSELPRDEAGQLKAARDLNADRRTGRTAWQARKEVRESSSLQSKKEGIQYLVQWALSGSNQAKSVKKDSLTSATLASANSPQELVWSLQAVMSEHPQRRGEVIEEAAHALTRIYRDTGSVEHYCRILWRATDAEFEGIPAFRQLEAAMLRTLVTMQEVNLHHPGGYLMKQLERAGWIDSVYRKAPPPCWVRPGGKGVSDSGGLVG</sequence>
<reference evidence="1 4" key="2">
    <citation type="submission" date="2020-08" db="EMBL/GenBank/DDBJ databases">
        <title>Genomic Encyclopedia of Type Strains, Phase IV (KMG-IV): sequencing the most valuable type-strain genomes for metagenomic binning, comparative biology and taxonomic classification.</title>
        <authorList>
            <person name="Goeker M."/>
        </authorList>
    </citation>
    <scope>NUCLEOTIDE SEQUENCE [LARGE SCALE GENOMIC DNA]</scope>
    <source>
        <strain evidence="1 4">DSM 105434</strain>
    </source>
</reference>
<comment type="caution">
    <text evidence="2">The sequence shown here is derived from an EMBL/GenBank/DDBJ whole genome shotgun (WGS) entry which is preliminary data.</text>
</comment>
<keyword evidence="4" id="KW-1185">Reference proteome</keyword>
<dbReference type="Proteomes" id="UP000308000">
    <property type="component" value="Unassembled WGS sequence"/>
</dbReference>